<dbReference type="PANTHER" id="PTHR11475">
    <property type="entry name" value="OXIDASE/PEROXIDASE"/>
    <property type="match status" value="1"/>
</dbReference>
<dbReference type="GO" id="GO:0004601">
    <property type="term" value="F:peroxidase activity"/>
    <property type="evidence" value="ECO:0007669"/>
    <property type="project" value="UniProtKB-KW"/>
</dbReference>
<dbReference type="FunFam" id="1.10.640.10:FF:000003">
    <property type="entry name" value="chorion peroxidase"/>
    <property type="match status" value="1"/>
</dbReference>
<dbReference type="InterPro" id="IPR019791">
    <property type="entry name" value="Haem_peroxidase_animal"/>
</dbReference>
<dbReference type="SUPFAM" id="SSF48113">
    <property type="entry name" value="Heme-dependent peroxidases"/>
    <property type="match status" value="1"/>
</dbReference>
<feature type="binding site" description="axial binding residue" evidence="6">
    <location>
        <position position="293"/>
    </location>
    <ligand>
        <name>heme b</name>
        <dbReference type="ChEBI" id="CHEBI:60344"/>
    </ligand>
    <ligandPart>
        <name>Fe</name>
        <dbReference type="ChEBI" id="CHEBI:18248"/>
    </ligandPart>
</feature>
<comment type="subcellular location">
    <subcellularLocation>
        <location evidence="1">Secreted</location>
    </subcellularLocation>
</comment>
<evidence type="ECO:0000256" key="4">
    <source>
        <dbReference type="ARBA" id="ARBA00022729"/>
    </source>
</evidence>
<keyword evidence="3 7" id="KW-0575">Peroxidase</keyword>
<dbReference type="GO" id="GO:0020037">
    <property type="term" value="F:heme binding"/>
    <property type="evidence" value="ECO:0007669"/>
    <property type="project" value="InterPro"/>
</dbReference>
<gene>
    <name evidence="7" type="ORF">C7M84_023886</name>
</gene>
<dbReference type="GO" id="GO:0046872">
    <property type="term" value="F:metal ion binding"/>
    <property type="evidence" value="ECO:0007669"/>
    <property type="project" value="UniProtKB-KW"/>
</dbReference>
<keyword evidence="6" id="KW-0408">Iron</keyword>
<dbReference type="PANTHER" id="PTHR11475:SF4">
    <property type="entry name" value="CHORION PEROXIDASE"/>
    <property type="match status" value="1"/>
</dbReference>
<dbReference type="Pfam" id="PF03098">
    <property type="entry name" value="An_peroxidase"/>
    <property type="match status" value="1"/>
</dbReference>
<reference evidence="7 8" key="1">
    <citation type="submission" date="2018-04" db="EMBL/GenBank/DDBJ databases">
        <authorList>
            <person name="Zhang X."/>
            <person name="Yuan J."/>
            <person name="Li F."/>
            <person name="Xiang J."/>
        </authorList>
    </citation>
    <scope>NUCLEOTIDE SEQUENCE [LARGE SCALE GENOMIC DNA]</scope>
    <source>
        <tissue evidence="7">Muscle</tissue>
    </source>
</reference>
<dbReference type="PROSITE" id="PS50292">
    <property type="entry name" value="PEROXIDASE_3"/>
    <property type="match status" value="1"/>
</dbReference>
<dbReference type="InterPro" id="IPR037120">
    <property type="entry name" value="Haem_peroxidase_sf_animal"/>
</dbReference>
<accession>A0A3R7QY82</accession>
<protein>
    <submittedName>
        <fullName evidence="7">Putative chorion peroxidase-like</fullName>
    </submittedName>
</protein>
<evidence type="ECO:0000256" key="5">
    <source>
        <dbReference type="ARBA" id="ARBA00023180"/>
    </source>
</evidence>
<comment type="caution">
    <text evidence="7">The sequence shown here is derived from an EMBL/GenBank/DDBJ whole genome shotgun (WGS) entry which is preliminary data.</text>
</comment>
<dbReference type="Gene3D" id="1.10.640.10">
    <property type="entry name" value="Haem peroxidase domain superfamily, animal type"/>
    <property type="match status" value="1"/>
</dbReference>
<dbReference type="GO" id="GO:0006979">
    <property type="term" value="P:response to oxidative stress"/>
    <property type="evidence" value="ECO:0007669"/>
    <property type="project" value="InterPro"/>
</dbReference>
<evidence type="ECO:0000256" key="6">
    <source>
        <dbReference type="PIRSR" id="PIRSR619791-2"/>
    </source>
</evidence>
<dbReference type="GO" id="GO:0005576">
    <property type="term" value="C:extracellular region"/>
    <property type="evidence" value="ECO:0007669"/>
    <property type="project" value="UniProtKB-SubCell"/>
</dbReference>
<dbReference type="Proteomes" id="UP000283509">
    <property type="component" value="Unassembled WGS sequence"/>
</dbReference>
<dbReference type="InterPro" id="IPR010255">
    <property type="entry name" value="Haem_peroxidase_sf"/>
</dbReference>
<evidence type="ECO:0000256" key="1">
    <source>
        <dbReference type="ARBA" id="ARBA00004613"/>
    </source>
</evidence>
<evidence type="ECO:0000313" key="7">
    <source>
        <dbReference type="EMBL" id="ROT82938.1"/>
    </source>
</evidence>
<dbReference type="CDD" id="cd09823">
    <property type="entry name" value="peroxinectin_like"/>
    <property type="match status" value="1"/>
</dbReference>
<keyword evidence="4" id="KW-0732">Signal</keyword>
<dbReference type="OrthoDB" id="823504at2759"/>
<evidence type="ECO:0000313" key="8">
    <source>
        <dbReference type="Proteomes" id="UP000283509"/>
    </source>
</evidence>
<dbReference type="EMBL" id="QCYY01000758">
    <property type="protein sequence ID" value="ROT82938.1"/>
    <property type="molecule type" value="Genomic_DNA"/>
</dbReference>
<keyword evidence="5" id="KW-0325">Glycoprotein</keyword>
<reference evidence="7 8" key="2">
    <citation type="submission" date="2019-01" db="EMBL/GenBank/DDBJ databases">
        <title>The decoding of complex shrimp genome reveals the adaptation for benthos swimmer, frequently molting mechanism and breeding impact on genome.</title>
        <authorList>
            <person name="Sun Y."/>
            <person name="Gao Y."/>
            <person name="Yu Y."/>
        </authorList>
    </citation>
    <scope>NUCLEOTIDE SEQUENCE [LARGE SCALE GENOMIC DNA]</scope>
    <source>
        <tissue evidence="7">Muscle</tissue>
    </source>
</reference>
<keyword evidence="2" id="KW-0964">Secreted</keyword>
<proteinExistence type="predicted"/>
<sequence>MRGAGRTGVRALPSPRAVSRMLQGAEKRPPLPHVSLMVMQWGQFLDHDIVHTPESAGAIEDDKTMPLTCCKDGEPYHDLYAAPEDCKPIDVSADPLFGRYNRTCMRFVRSLVASRGCLFGPREQFNQITAYIDASAVYGSRDEIARNLRTFRAGRLSVTQGGGRGNGHLLPQAKCEHGDGFCFKAGDERVNEQPGLTSMHTLWLRVHDRLARQLAAFNPHWDDETIYQETRRVVSALIQQITYREFLPVILGDSRMQEYDLWLRRSGYSDSYDPEVDASIANVFATAAYRFGHSLVNDILKSASDTVPLLGNFMDPHLLLEKRTTTSALLEGLATSHAQALDSYLVPTLTNKLFASPDEPLGLDLMALNIQRGRDHGLPPYNEWRKACRLPPVTNFYELATVMAPEVADGFRSVYQNVSEIDVFPAGLAEHAVPGGLLGPTFSCIIGQQFASLKKGDRFWYENLQQPKPFTAEQLASLRKLGLAALVCEHTSVEYLQPNPFLSTDTTGNTPRRCATYPTLNARLWKEEKKEPEPASVCRGVGVWKILPGIDKWCTLNCLQHSVSFCPSSHCYCY</sequence>
<dbReference type="AlphaFoldDB" id="A0A3R7QY82"/>
<organism evidence="7 8">
    <name type="scientific">Penaeus vannamei</name>
    <name type="common">Whiteleg shrimp</name>
    <name type="synonym">Litopenaeus vannamei</name>
    <dbReference type="NCBI Taxonomy" id="6689"/>
    <lineage>
        <taxon>Eukaryota</taxon>
        <taxon>Metazoa</taxon>
        <taxon>Ecdysozoa</taxon>
        <taxon>Arthropoda</taxon>
        <taxon>Crustacea</taxon>
        <taxon>Multicrustacea</taxon>
        <taxon>Malacostraca</taxon>
        <taxon>Eumalacostraca</taxon>
        <taxon>Eucarida</taxon>
        <taxon>Decapoda</taxon>
        <taxon>Dendrobranchiata</taxon>
        <taxon>Penaeoidea</taxon>
        <taxon>Penaeidae</taxon>
        <taxon>Penaeus</taxon>
    </lineage>
</organism>
<keyword evidence="6" id="KW-0349">Heme</keyword>
<keyword evidence="3 7" id="KW-0560">Oxidoreductase</keyword>
<evidence type="ECO:0000256" key="2">
    <source>
        <dbReference type="ARBA" id="ARBA00022525"/>
    </source>
</evidence>
<dbReference type="PRINTS" id="PR00457">
    <property type="entry name" value="ANPEROXIDASE"/>
</dbReference>
<keyword evidence="6" id="KW-0479">Metal-binding</keyword>
<evidence type="ECO:0000256" key="3">
    <source>
        <dbReference type="ARBA" id="ARBA00022559"/>
    </source>
</evidence>
<keyword evidence="8" id="KW-1185">Reference proteome</keyword>
<name>A0A3R7QY82_PENVA</name>